<evidence type="ECO:0000259" key="7">
    <source>
        <dbReference type="Pfam" id="PF00581"/>
    </source>
</evidence>
<feature type="compositionally biased region" description="Acidic residues" evidence="5">
    <location>
        <begin position="335"/>
        <end position="347"/>
    </location>
</feature>
<dbReference type="Gene3D" id="3.90.70.10">
    <property type="entry name" value="Cysteine proteinases"/>
    <property type="match status" value="1"/>
</dbReference>
<evidence type="ECO:0000313" key="8">
    <source>
        <dbReference type="EMBL" id="CAH0562345.1"/>
    </source>
</evidence>
<dbReference type="GO" id="GO:0004843">
    <property type="term" value="F:cysteine-type deubiquitinase activity"/>
    <property type="evidence" value="ECO:0007669"/>
    <property type="project" value="UniProtKB-EC"/>
</dbReference>
<feature type="coiled-coil region" evidence="4">
    <location>
        <begin position="88"/>
        <end position="115"/>
    </location>
</feature>
<evidence type="ECO:0000256" key="2">
    <source>
        <dbReference type="ARBA" id="ARBA00009085"/>
    </source>
</evidence>
<gene>
    <name evidence="8" type="ORF">MELIAE_LOCUS11479</name>
</gene>
<dbReference type="InterPro" id="IPR001394">
    <property type="entry name" value="Peptidase_C19_UCH"/>
</dbReference>
<dbReference type="Pfam" id="PF00581">
    <property type="entry name" value="Rhodanese"/>
    <property type="match status" value="1"/>
</dbReference>
<feature type="region of interest" description="Disordered" evidence="5">
    <location>
        <begin position="382"/>
        <end position="422"/>
    </location>
</feature>
<evidence type="ECO:0000313" key="9">
    <source>
        <dbReference type="Proteomes" id="UP001154078"/>
    </source>
</evidence>
<proteinExistence type="inferred from homology"/>
<dbReference type="InterPro" id="IPR001763">
    <property type="entry name" value="Rhodanese-like_dom"/>
</dbReference>
<comment type="catalytic activity">
    <reaction evidence="1">
        <text>Thiol-dependent hydrolysis of ester, thioester, amide, peptide and isopeptide bonds formed by the C-terminal Gly of ubiquitin (a 76-residue protein attached to proteins as an intracellular targeting signal).</text>
        <dbReference type="EC" id="3.4.19.12"/>
    </reaction>
</comment>
<evidence type="ECO:0000256" key="1">
    <source>
        <dbReference type="ARBA" id="ARBA00000707"/>
    </source>
</evidence>
<dbReference type="Pfam" id="PF00443">
    <property type="entry name" value="UCH"/>
    <property type="match status" value="1"/>
</dbReference>
<dbReference type="InterPro" id="IPR050185">
    <property type="entry name" value="Ub_carboxyl-term_hydrolase"/>
</dbReference>
<evidence type="ECO:0000256" key="5">
    <source>
        <dbReference type="SAM" id="MobiDB-lite"/>
    </source>
</evidence>
<organism evidence="8 9">
    <name type="scientific">Brassicogethes aeneus</name>
    <name type="common">Rape pollen beetle</name>
    <name type="synonym">Meligethes aeneus</name>
    <dbReference type="NCBI Taxonomy" id="1431903"/>
    <lineage>
        <taxon>Eukaryota</taxon>
        <taxon>Metazoa</taxon>
        <taxon>Ecdysozoa</taxon>
        <taxon>Arthropoda</taxon>
        <taxon>Hexapoda</taxon>
        <taxon>Insecta</taxon>
        <taxon>Pterygota</taxon>
        <taxon>Neoptera</taxon>
        <taxon>Endopterygota</taxon>
        <taxon>Coleoptera</taxon>
        <taxon>Polyphaga</taxon>
        <taxon>Cucujiformia</taxon>
        <taxon>Nitidulidae</taxon>
        <taxon>Meligethinae</taxon>
        <taxon>Brassicogethes</taxon>
    </lineage>
</organism>
<name>A0A9P0BHT4_BRAAE</name>
<dbReference type="PANTHER" id="PTHR21646">
    <property type="entry name" value="UBIQUITIN CARBOXYL-TERMINAL HYDROLASE"/>
    <property type="match status" value="1"/>
</dbReference>
<dbReference type="AlphaFoldDB" id="A0A9P0BHT4"/>
<protein>
    <recommendedName>
        <fullName evidence="3">ubiquitinyl hydrolase 1</fullName>
        <ecNumber evidence="3">3.4.19.12</ecNumber>
    </recommendedName>
</protein>
<dbReference type="EMBL" id="OV121139">
    <property type="protein sequence ID" value="CAH0562345.1"/>
    <property type="molecule type" value="Genomic_DNA"/>
</dbReference>
<dbReference type="InterPro" id="IPR018200">
    <property type="entry name" value="USP_CS"/>
</dbReference>
<dbReference type="InterPro" id="IPR036873">
    <property type="entry name" value="Rhodanese-like_dom_sf"/>
</dbReference>
<dbReference type="SUPFAM" id="SSF52821">
    <property type="entry name" value="Rhodanese/Cell cycle control phosphatase"/>
    <property type="match status" value="1"/>
</dbReference>
<evidence type="ECO:0000259" key="6">
    <source>
        <dbReference type="Pfam" id="PF00443"/>
    </source>
</evidence>
<reference evidence="8" key="1">
    <citation type="submission" date="2021-12" db="EMBL/GenBank/DDBJ databases">
        <authorList>
            <person name="King R."/>
        </authorList>
    </citation>
    <scope>NUCLEOTIDE SEQUENCE</scope>
</reference>
<dbReference type="GO" id="GO:0016579">
    <property type="term" value="P:protein deubiquitination"/>
    <property type="evidence" value="ECO:0007669"/>
    <property type="project" value="InterPro"/>
</dbReference>
<keyword evidence="9" id="KW-1185">Reference proteome</keyword>
<keyword evidence="4" id="KW-0175">Coiled coil</keyword>
<dbReference type="OrthoDB" id="6686792at2759"/>
<feature type="domain" description="Rhodanese" evidence="7">
    <location>
        <begin position="144"/>
        <end position="265"/>
    </location>
</feature>
<accession>A0A9P0BHT4</accession>
<sequence>MSGENVNVYMSDNIPALDVIALDPVKNLKPKGDKLIGLAKKLLNEFNESQNDQEKAYIVGKRYLFMLNQMFKTSDDKKYMEIRYRTEYNKVETKVAELKDTLKKYYDDMSKLREQAIQNLKVMDHKEPKQTPKLKVVGNYITCKDLYEAIEGKTTKMLLIDIRPELEYNNSSIYCNCSINIPDHVISAGLSANTLGEKLSPEVKEIWDKRDTYDILILMDRNSSSGTICSSKLEMLKSCMVEWDFNRHYKRPPVYLSGGFREFLETYPTSVTNAHALLSHKNDELDELLEIDTVIYPNYSEGSPQEPPKRSPDESCAMKQLIEDTLIDMIYEDGDKEESEDSYSESVEEPKPKPPSPPPPAESNEDQIKNAMEEERLKMLEEARSKKPRVGNNTNSSVKVEPMPVYPPTAPTVNRKSKPKTVEKVTGRTGLRNIRNTCYLNTVLQCFRLIPVIKTLFTAKRYYKYVTCDPPSLIFELGLVVEQLWSNDGGYLVPNEFYNKLCYLEPNFAQGNHEDCMEFFLVLFNAIHNDCTVPMERPDVLTPKLEAKMCQLSGKTSVFVDLFYHQVRDYRYCTNCKSTSFNFEVDSTLMLPIPNSKSHLGNLVTDYFKDYLISDFCCSKCKKGVRNARDLVDTPRILVCVLKRYVQNSNGILMKNDSEVYFDEVIKLKSAIYRLYSFAMHQGTLKAGHYTAGGYINKTWYEFNDEYVRRLDIQTEDVRQRVCALFYNQEN</sequence>
<dbReference type="PANTHER" id="PTHR21646:SF46">
    <property type="entry name" value="UBIQUITIN CARBOXYL-TERMINAL HYDROLASE"/>
    <property type="match status" value="1"/>
</dbReference>
<dbReference type="SUPFAM" id="SSF54001">
    <property type="entry name" value="Cysteine proteinases"/>
    <property type="match status" value="1"/>
</dbReference>
<dbReference type="Proteomes" id="UP001154078">
    <property type="component" value="Chromosome 8"/>
</dbReference>
<feature type="region of interest" description="Disordered" evidence="5">
    <location>
        <begin position="335"/>
        <end position="365"/>
    </location>
</feature>
<dbReference type="InterPro" id="IPR038765">
    <property type="entry name" value="Papain-like_cys_pep_sf"/>
</dbReference>
<dbReference type="EC" id="3.4.19.12" evidence="3"/>
<dbReference type="Gene3D" id="3.40.250.10">
    <property type="entry name" value="Rhodanese-like domain"/>
    <property type="match status" value="1"/>
</dbReference>
<dbReference type="PROSITE" id="PS00973">
    <property type="entry name" value="USP_2"/>
    <property type="match status" value="1"/>
</dbReference>
<evidence type="ECO:0000256" key="3">
    <source>
        <dbReference type="ARBA" id="ARBA00012759"/>
    </source>
</evidence>
<evidence type="ECO:0000256" key="4">
    <source>
        <dbReference type="SAM" id="Coils"/>
    </source>
</evidence>
<comment type="similarity">
    <text evidence="2">Belongs to the peptidase C19 family.</text>
</comment>
<feature type="domain" description="Peptidase C19 ubiquitin carboxyl-terminal hydrolase" evidence="6">
    <location>
        <begin position="429"/>
        <end position="727"/>
    </location>
</feature>